<dbReference type="InterPro" id="IPR029099">
    <property type="entry name" value="Pribosyltran_N"/>
</dbReference>
<evidence type="ECO:0000256" key="9">
    <source>
        <dbReference type="ARBA" id="ARBA00022840"/>
    </source>
</evidence>
<evidence type="ECO:0000259" key="12">
    <source>
        <dbReference type="Pfam" id="PF13793"/>
    </source>
</evidence>
<keyword evidence="14" id="KW-1185">Reference proteome</keyword>
<feature type="domain" description="Ribose-phosphate pyrophosphokinase N-terminal" evidence="12">
    <location>
        <begin position="4"/>
        <end position="105"/>
    </location>
</feature>
<dbReference type="GO" id="GO:0005524">
    <property type="term" value="F:ATP binding"/>
    <property type="evidence" value="ECO:0007669"/>
    <property type="project" value="UniProtKB-KW"/>
</dbReference>
<dbReference type="Gene3D" id="3.40.50.2020">
    <property type="match status" value="5"/>
</dbReference>
<dbReference type="GO" id="GO:0000287">
    <property type="term" value="F:magnesium ion binding"/>
    <property type="evidence" value="ECO:0007669"/>
    <property type="project" value="InterPro"/>
</dbReference>
<dbReference type="Pfam" id="PF13793">
    <property type="entry name" value="Pribosyltran_N"/>
    <property type="match status" value="1"/>
</dbReference>
<evidence type="ECO:0000313" key="14">
    <source>
        <dbReference type="Proteomes" id="UP000478008"/>
    </source>
</evidence>
<dbReference type="GO" id="GO:0006164">
    <property type="term" value="P:purine nucleotide biosynthetic process"/>
    <property type="evidence" value="ECO:0007669"/>
    <property type="project" value="TreeGrafter"/>
</dbReference>
<reference evidence="13 14" key="1">
    <citation type="submission" date="2019-07" db="EMBL/GenBank/DDBJ databases">
        <authorList>
            <person name="Friedrich A."/>
            <person name="Schacherer J."/>
        </authorList>
    </citation>
    <scope>NUCLEOTIDE SEQUENCE [LARGE SCALE GENOMIC DNA]</scope>
</reference>
<evidence type="ECO:0000256" key="10">
    <source>
        <dbReference type="ARBA" id="ARBA00022842"/>
    </source>
</evidence>
<comment type="similarity">
    <text evidence="2">Belongs to the ribose-phosphate pyrophosphokinase family.</text>
</comment>
<dbReference type="FunFam" id="3.40.50.2020:FF:000014">
    <property type="entry name" value="Ribose-phosphate pyrophosphokinase 1"/>
    <property type="match status" value="2"/>
</dbReference>
<evidence type="ECO:0000256" key="5">
    <source>
        <dbReference type="ARBA" id="ARBA00022723"/>
    </source>
</evidence>
<evidence type="ECO:0000256" key="2">
    <source>
        <dbReference type="ARBA" id="ARBA00006478"/>
    </source>
</evidence>
<keyword evidence="4" id="KW-0808">Transferase</keyword>
<dbReference type="GO" id="GO:0016301">
    <property type="term" value="F:kinase activity"/>
    <property type="evidence" value="ECO:0007669"/>
    <property type="project" value="UniProtKB-KW"/>
</dbReference>
<evidence type="ECO:0000256" key="1">
    <source>
        <dbReference type="ARBA" id="ARBA00004996"/>
    </source>
</evidence>
<keyword evidence="6" id="KW-0545">Nucleotide biosynthesis</keyword>
<dbReference type="SMART" id="SM01400">
    <property type="entry name" value="Pribosyltran_N"/>
    <property type="match status" value="1"/>
</dbReference>
<dbReference type="GO" id="GO:0005737">
    <property type="term" value="C:cytoplasm"/>
    <property type="evidence" value="ECO:0007669"/>
    <property type="project" value="TreeGrafter"/>
</dbReference>
<dbReference type="GO" id="GO:0006015">
    <property type="term" value="P:5-phosphoribose 1-diphosphate biosynthetic process"/>
    <property type="evidence" value="ECO:0007669"/>
    <property type="project" value="TreeGrafter"/>
</dbReference>
<evidence type="ECO:0000256" key="6">
    <source>
        <dbReference type="ARBA" id="ARBA00022727"/>
    </source>
</evidence>
<dbReference type="InterPro" id="IPR005946">
    <property type="entry name" value="Rib-P_diPkinase"/>
</dbReference>
<evidence type="ECO:0000256" key="7">
    <source>
        <dbReference type="ARBA" id="ARBA00022741"/>
    </source>
</evidence>
<evidence type="ECO:0000256" key="4">
    <source>
        <dbReference type="ARBA" id="ARBA00022679"/>
    </source>
</evidence>
<dbReference type="GO" id="GO:0004749">
    <property type="term" value="F:ribose phosphate diphosphokinase activity"/>
    <property type="evidence" value="ECO:0007669"/>
    <property type="project" value="UniProtKB-EC"/>
</dbReference>
<name>A0A7D9D0C0_DEKBR</name>
<organism evidence="13 14">
    <name type="scientific">Dekkera bruxellensis</name>
    <name type="common">Brettanomyces custersii</name>
    <dbReference type="NCBI Taxonomy" id="5007"/>
    <lineage>
        <taxon>Eukaryota</taxon>
        <taxon>Fungi</taxon>
        <taxon>Dikarya</taxon>
        <taxon>Ascomycota</taxon>
        <taxon>Saccharomycotina</taxon>
        <taxon>Pichiomycetes</taxon>
        <taxon>Pichiales</taxon>
        <taxon>Pichiaceae</taxon>
        <taxon>Brettanomyces</taxon>
    </lineage>
</organism>
<dbReference type="AlphaFoldDB" id="A0A7D9D0C0"/>
<sequence>MRDIVVFSGSSNRGLAERICDNLGLLPGEIELKKFANGETSVRLCDSVREKDVFIIQSGSGKVNDNLMELLLTVSACKMASAKRITVICPLFFYSRQPESPASKKGIPFISKKDKHEFLHSTSSVPCCASDSSKLHNGVSVKSVLDHNATTCEDISEQHRHHPYKTWVAQSGTLIADLLVGAGADHIVTMDLHDPQFQGFFDIPVDNLFSKPLVQHYIVNYVQNYKDCVIVSPDAGGAKRAAAIADSLSMQFALIHKERHQRSTEKPVTAIGLGSCALAPTASTDNLIITSANDGQSVASTIDDSSNTSCAGENVVATTMLVGDVQNKTCIIVDDLIDTGATAMRAARLLKEQGCSYVYVIVTHGIFSDAALEKVRACDAIDQFVTTNTVEQRSHIKQYGTADGKGLEVLDVSRIFSEAIRRINNGESISLIYDQGW</sequence>
<keyword evidence="5" id="KW-0479">Metal-binding</keyword>
<evidence type="ECO:0000256" key="11">
    <source>
        <dbReference type="ARBA" id="ARBA00049535"/>
    </source>
</evidence>
<dbReference type="InterPro" id="IPR000842">
    <property type="entry name" value="PRib_PP_synth_CS"/>
</dbReference>
<dbReference type="SUPFAM" id="SSF53271">
    <property type="entry name" value="PRTase-like"/>
    <property type="match status" value="2"/>
</dbReference>
<protein>
    <recommendedName>
        <fullName evidence="3">ribose-phosphate diphosphokinase</fullName>
        <ecNumber evidence="3">2.7.6.1</ecNumber>
    </recommendedName>
</protein>
<dbReference type="Pfam" id="PF14572">
    <property type="entry name" value="Pribosyl_synth"/>
    <property type="match status" value="1"/>
</dbReference>
<comment type="pathway">
    <text evidence="1">Metabolic intermediate biosynthesis; 5-phospho-alpha-D-ribose 1-diphosphate biosynthesis; 5-phospho-alpha-D-ribose 1-diphosphate from D-ribose 5-phosphate (route I): step 1/1.</text>
</comment>
<dbReference type="Proteomes" id="UP000478008">
    <property type="component" value="Unassembled WGS sequence"/>
</dbReference>
<evidence type="ECO:0000256" key="8">
    <source>
        <dbReference type="ARBA" id="ARBA00022777"/>
    </source>
</evidence>
<evidence type="ECO:0000313" key="13">
    <source>
        <dbReference type="EMBL" id="VUG19951.1"/>
    </source>
</evidence>
<keyword evidence="9" id="KW-0067">ATP-binding</keyword>
<dbReference type="EC" id="2.7.6.1" evidence="3"/>
<dbReference type="PANTHER" id="PTHR10210">
    <property type="entry name" value="RIBOSE-PHOSPHATE DIPHOSPHOKINASE FAMILY MEMBER"/>
    <property type="match status" value="1"/>
</dbReference>
<dbReference type="GO" id="GO:0002189">
    <property type="term" value="C:ribose phosphate diphosphokinase complex"/>
    <property type="evidence" value="ECO:0007669"/>
    <property type="project" value="TreeGrafter"/>
</dbReference>
<keyword evidence="10" id="KW-0460">Magnesium</keyword>
<keyword evidence="7" id="KW-0547">Nucleotide-binding</keyword>
<gene>
    <name evidence="13" type="primary">PRS5</name>
    <name evidence="13" type="ORF">DEBR0S6_04104G</name>
</gene>
<keyword evidence="8" id="KW-0418">Kinase</keyword>
<dbReference type="InterPro" id="IPR000836">
    <property type="entry name" value="PRTase_dom"/>
</dbReference>
<evidence type="ECO:0000256" key="3">
    <source>
        <dbReference type="ARBA" id="ARBA00013247"/>
    </source>
</evidence>
<proteinExistence type="inferred from homology"/>
<dbReference type="PROSITE" id="PS00114">
    <property type="entry name" value="PRPP_SYNTHASE"/>
    <property type="match status" value="1"/>
</dbReference>
<comment type="catalytic activity">
    <reaction evidence="11">
        <text>D-ribose 5-phosphate + ATP = 5-phospho-alpha-D-ribose 1-diphosphate + AMP + H(+)</text>
        <dbReference type="Rhea" id="RHEA:15609"/>
        <dbReference type="ChEBI" id="CHEBI:15378"/>
        <dbReference type="ChEBI" id="CHEBI:30616"/>
        <dbReference type="ChEBI" id="CHEBI:58017"/>
        <dbReference type="ChEBI" id="CHEBI:78346"/>
        <dbReference type="ChEBI" id="CHEBI:456215"/>
        <dbReference type="EC" id="2.7.6.1"/>
    </reaction>
</comment>
<dbReference type="InterPro" id="IPR029057">
    <property type="entry name" value="PRTase-like"/>
</dbReference>
<dbReference type="EMBL" id="CABFWN010000006">
    <property type="protein sequence ID" value="VUG19951.1"/>
    <property type="molecule type" value="Genomic_DNA"/>
</dbReference>
<dbReference type="CDD" id="cd06223">
    <property type="entry name" value="PRTases_typeI"/>
    <property type="match status" value="1"/>
</dbReference>
<dbReference type="GO" id="GO:0009156">
    <property type="term" value="P:ribonucleoside monophosphate biosynthetic process"/>
    <property type="evidence" value="ECO:0007669"/>
    <property type="project" value="InterPro"/>
</dbReference>
<accession>A0A7D9D0C0</accession>
<dbReference type="PANTHER" id="PTHR10210:SF36">
    <property type="entry name" value="RIBOSE-PHOSPHATE PYROPHOSPHOKINASE 5"/>
    <property type="match status" value="1"/>
</dbReference>